<dbReference type="Gene3D" id="1.20.120.450">
    <property type="entry name" value="dinb family like domain"/>
    <property type="match status" value="1"/>
</dbReference>
<gene>
    <name evidence="2" type="ORF">GGE06_002320</name>
</gene>
<proteinExistence type="predicted"/>
<comment type="caution">
    <text evidence="2">The sequence shown here is derived from an EMBL/GenBank/DDBJ whole genome shotgun (WGS) entry which is preliminary data.</text>
</comment>
<accession>A0A7W7XAY2</accession>
<organism evidence="2 3">
    <name type="scientific">Streptomyces nymphaeiformis</name>
    <dbReference type="NCBI Taxonomy" id="2663842"/>
    <lineage>
        <taxon>Bacteria</taxon>
        <taxon>Bacillati</taxon>
        <taxon>Actinomycetota</taxon>
        <taxon>Actinomycetes</taxon>
        <taxon>Kitasatosporales</taxon>
        <taxon>Streptomycetaceae</taxon>
        <taxon>Streptomyces</taxon>
    </lineage>
</organism>
<dbReference type="RefSeq" id="WP_116162834.1">
    <property type="nucleotide sequence ID" value="NZ_JACHJY010000003.1"/>
</dbReference>
<dbReference type="InterPro" id="IPR017517">
    <property type="entry name" value="Maleyloyr_isom"/>
</dbReference>
<sequence>MTRRTGGELSGEPSGVLPEGLAEAIRGTADDIAAVLRTAEPDGSLLPVPRSTWTVGEAAAHLAQANALMADLAAGHERPYGDGTPDSLAEANERALAAFGERSPGPLAEMITDQAAAFLASVEERDPAEPVSTPLGRLNPAVLGSYLLTHMLGHGYDLALALDRPHMLDARRVELTLPFMVEAMPRVADPAAVAGLTASFAVRLRSGPSFGVTVTDGVVRTGHEPPARPDCTILTEPVAFLLLGLGRVDPWPVIARGKALGWGRKPWLAPRFPRLFRAP</sequence>
<keyword evidence="3" id="KW-1185">Reference proteome</keyword>
<dbReference type="SUPFAM" id="SSF55718">
    <property type="entry name" value="SCP-like"/>
    <property type="match status" value="1"/>
</dbReference>
<dbReference type="InterPro" id="IPR024344">
    <property type="entry name" value="MDMPI_metal-binding"/>
</dbReference>
<evidence type="ECO:0000259" key="1">
    <source>
        <dbReference type="Pfam" id="PF11716"/>
    </source>
</evidence>
<evidence type="ECO:0000313" key="3">
    <source>
        <dbReference type="Proteomes" id="UP000582643"/>
    </source>
</evidence>
<dbReference type="NCBIfam" id="TIGR03083">
    <property type="entry name" value="maleylpyruvate isomerase family mycothiol-dependent enzyme"/>
    <property type="match status" value="1"/>
</dbReference>
<dbReference type="GO" id="GO:0046872">
    <property type="term" value="F:metal ion binding"/>
    <property type="evidence" value="ECO:0007669"/>
    <property type="project" value="InterPro"/>
</dbReference>
<dbReference type="AlphaFoldDB" id="A0A7W7XAY2"/>
<dbReference type="EMBL" id="JACHJY010000003">
    <property type="protein sequence ID" value="MBB4981410.1"/>
    <property type="molecule type" value="Genomic_DNA"/>
</dbReference>
<reference evidence="2 3" key="1">
    <citation type="submission" date="2020-08" db="EMBL/GenBank/DDBJ databases">
        <title>Genomic Encyclopedia of Type Strains, Phase III (KMG-III): the genomes of soil and plant-associated and newly described type strains.</title>
        <authorList>
            <person name="Whitman W."/>
        </authorList>
    </citation>
    <scope>NUCLEOTIDE SEQUENCE [LARGE SCALE GENOMIC DNA]</scope>
    <source>
        <strain evidence="2 3">SFB5A</strain>
    </source>
</reference>
<dbReference type="InterPro" id="IPR036527">
    <property type="entry name" value="SCP2_sterol-bd_dom_sf"/>
</dbReference>
<feature type="domain" description="Mycothiol-dependent maleylpyruvate isomerase metal-binding" evidence="1">
    <location>
        <begin position="29"/>
        <end position="159"/>
    </location>
</feature>
<dbReference type="InterPro" id="IPR034660">
    <property type="entry name" value="DinB/YfiT-like"/>
</dbReference>
<name>A0A7W7XAY2_9ACTN</name>
<protein>
    <submittedName>
        <fullName evidence="2">Uncharacterized protein (TIGR03083 family)</fullName>
    </submittedName>
</protein>
<evidence type="ECO:0000313" key="2">
    <source>
        <dbReference type="EMBL" id="MBB4981410.1"/>
    </source>
</evidence>
<dbReference type="Proteomes" id="UP000582643">
    <property type="component" value="Unassembled WGS sequence"/>
</dbReference>
<dbReference type="SUPFAM" id="SSF109854">
    <property type="entry name" value="DinB/YfiT-like putative metalloenzymes"/>
    <property type="match status" value="1"/>
</dbReference>
<dbReference type="Pfam" id="PF11716">
    <property type="entry name" value="MDMPI_N"/>
    <property type="match status" value="1"/>
</dbReference>